<feature type="domain" description="AN1-type" evidence="7">
    <location>
        <begin position="120"/>
        <end position="166"/>
    </location>
</feature>
<dbReference type="SUPFAM" id="SSF57716">
    <property type="entry name" value="Glucocorticoid receptor-like (DNA-binding domain)"/>
    <property type="match status" value="1"/>
</dbReference>
<comment type="function">
    <text evidence="1">May be involved in environmental stress response.</text>
</comment>
<gene>
    <name evidence="8" type="ORF">P3X46_030657</name>
</gene>
<evidence type="ECO:0000259" key="7">
    <source>
        <dbReference type="PROSITE" id="PS51039"/>
    </source>
</evidence>
<dbReference type="InterPro" id="IPR000058">
    <property type="entry name" value="Znf_AN1"/>
</dbReference>
<protein>
    <recommendedName>
        <fullName evidence="10">AN1-type domain-containing protein</fullName>
    </recommendedName>
</protein>
<evidence type="ECO:0000256" key="1">
    <source>
        <dbReference type="ARBA" id="ARBA00003732"/>
    </source>
</evidence>
<keyword evidence="2" id="KW-0479">Metal-binding</keyword>
<proteinExistence type="predicted"/>
<dbReference type="Pfam" id="PF01428">
    <property type="entry name" value="zf-AN1"/>
    <property type="match status" value="1"/>
</dbReference>
<feature type="domain" description="A20-type" evidence="6">
    <location>
        <begin position="6"/>
        <end position="40"/>
    </location>
</feature>
<evidence type="ECO:0000256" key="5">
    <source>
        <dbReference type="PROSITE-ProRule" id="PRU00449"/>
    </source>
</evidence>
<organism evidence="8 9">
    <name type="scientific">Hevea brasiliensis</name>
    <name type="common">Para rubber tree</name>
    <name type="synonym">Siphonia brasiliensis</name>
    <dbReference type="NCBI Taxonomy" id="3981"/>
    <lineage>
        <taxon>Eukaryota</taxon>
        <taxon>Viridiplantae</taxon>
        <taxon>Streptophyta</taxon>
        <taxon>Embryophyta</taxon>
        <taxon>Tracheophyta</taxon>
        <taxon>Spermatophyta</taxon>
        <taxon>Magnoliopsida</taxon>
        <taxon>eudicotyledons</taxon>
        <taxon>Gunneridae</taxon>
        <taxon>Pentapetalae</taxon>
        <taxon>rosids</taxon>
        <taxon>fabids</taxon>
        <taxon>Malpighiales</taxon>
        <taxon>Euphorbiaceae</taxon>
        <taxon>Crotonoideae</taxon>
        <taxon>Micrandreae</taxon>
        <taxon>Hevea</taxon>
    </lineage>
</organism>
<evidence type="ECO:0008006" key="10">
    <source>
        <dbReference type="Google" id="ProtNLM"/>
    </source>
</evidence>
<keyword evidence="4" id="KW-0862">Zinc</keyword>
<evidence type="ECO:0000256" key="4">
    <source>
        <dbReference type="ARBA" id="ARBA00022833"/>
    </source>
</evidence>
<keyword evidence="9" id="KW-1185">Reference proteome</keyword>
<evidence type="ECO:0000313" key="8">
    <source>
        <dbReference type="EMBL" id="KAJ9139966.1"/>
    </source>
</evidence>
<name>A0ABQ9KKW0_HEVBR</name>
<comment type="caution">
    <text evidence="8">The sequence shown here is derived from an EMBL/GenBank/DDBJ whole genome shotgun (WGS) entry which is preliminary data.</text>
</comment>
<dbReference type="Gene3D" id="4.10.1110.10">
    <property type="entry name" value="AN1-like Zinc finger"/>
    <property type="match status" value="1"/>
</dbReference>
<dbReference type="Proteomes" id="UP001174677">
    <property type="component" value="Chromosome 17"/>
</dbReference>
<dbReference type="PANTHER" id="PTHR10634">
    <property type="entry name" value="AN1-TYPE ZINC FINGER PROTEIN"/>
    <property type="match status" value="1"/>
</dbReference>
<keyword evidence="3 5" id="KW-0863">Zinc-finger</keyword>
<dbReference type="SUPFAM" id="SSF118310">
    <property type="entry name" value="AN1-like Zinc finger"/>
    <property type="match status" value="1"/>
</dbReference>
<dbReference type="PROSITE" id="PS51036">
    <property type="entry name" value="ZF_A20"/>
    <property type="match status" value="1"/>
</dbReference>
<dbReference type="EMBL" id="JARPOI010000017">
    <property type="protein sequence ID" value="KAJ9139966.1"/>
    <property type="molecule type" value="Genomic_DNA"/>
</dbReference>
<evidence type="ECO:0000313" key="9">
    <source>
        <dbReference type="Proteomes" id="UP001174677"/>
    </source>
</evidence>
<dbReference type="SMART" id="SM00154">
    <property type="entry name" value="ZnF_AN1"/>
    <property type="match status" value="1"/>
</dbReference>
<accession>A0ABQ9KKW0</accession>
<dbReference type="InterPro" id="IPR002653">
    <property type="entry name" value="Znf_A20"/>
</dbReference>
<dbReference type="InterPro" id="IPR035896">
    <property type="entry name" value="AN1-like_Znf"/>
</dbReference>
<dbReference type="PROSITE" id="PS51039">
    <property type="entry name" value="ZF_AN1"/>
    <property type="match status" value="1"/>
</dbReference>
<reference evidence="8" key="1">
    <citation type="journal article" date="2023" name="Plant Biotechnol. J.">
        <title>Chromosome-level wild Hevea brasiliensis genome provides new tools for genomic-assisted breeding and valuable loci to elevate rubber yield.</title>
        <authorList>
            <person name="Cheng H."/>
            <person name="Song X."/>
            <person name="Hu Y."/>
            <person name="Wu T."/>
            <person name="Yang Q."/>
            <person name="An Z."/>
            <person name="Feng S."/>
            <person name="Deng Z."/>
            <person name="Wu W."/>
            <person name="Zeng X."/>
            <person name="Tu M."/>
            <person name="Wang X."/>
            <person name="Huang H."/>
        </authorList>
    </citation>
    <scope>NUCLEOTIDE SEQUENCE</scope>
    <source>
        <strain evidence="8">MT/VB/25A 57/8</strain>
    </source>
</reference>
<dbReference type="PANTHER" id="PTHR10634:SF116">
    <property type="entry name" value="ZINC FINGER A20 AND AN1 DOMAIN-CONTAINING STRESS-ASSOCIATED PROTEIN 1"/>
    <property type="match status" value="1"/>
</dbReference>
<evidence type="ECO:0000256" key="2">
    <source>
        <dbReference type="ARBA" id="ARBA00022723"/>
    </source>
</evidence>
<dbReference type="Gene3D" id="1.20.5.4770">
    <property type="match status" value="1"/>
</dbReference>
<evidence type="ECO:0000256" key="3">
    <source>
        <dbReference type="ARBA" id="ARBA00022771"/>
    </source>
</evidence>
<dbReference type="InterPro" id="IPR050652">
    <property type="entry name" value="AN1_A20_ZnFinger"/>
</dbReference>
<evidence type="ECO:0000259" key="6">
    <source>
        <dbReference type="PROSITE" id="PS51036"/>
    </source>
</evidence>
<sequence>MESRKGIDSQHCADGCGFNGSIENQNLCSKCDKEEIEKESMEETLKPTSPPPPPNVPFAFTKSKPRSVFSFNTKNIPDSKSFFGFSSSSNKQFSFSADSTVETWISPRVDASKFLFGSSTGRKRVCSTCNKRVGLTGFECRCGNLFCGKHRYPEEHSCGFDYKAYAREIMLKQNQVCEADKLHYRI</sequence>
<dbReference type="Pfam" id="PF01754">
    <property type="entry name" value="zf-A20"/>
    <property type="match status" value="1"/>
</dbReference>